<accession>A0A8X7PW16</accession>
<evidence type="ECO:0000313" key="2">
    <source>
        <dbReference type="EMBL" id="KAG2258220.1"/>
    </source>
</evidence>
<proteinExistence type="predicted"/>
<dbReference type="Proteomes" id="UP000886595">
    <property type="component" value="Unassembled WGS sequence"/>
</dbReference>
<keyword evidence="3" id="KW-1185">Reference proteome</keyword>
<protein>
    <submittedName>
        <fullName evidence="2">Uncharacterized protein</fullName>
    </submittedName>
</protein>
<evidence type="ECO:0000256" key="1">
    <source>
        <dbReference type="SAM" id="MobiDB-lite"/>
    </source>
</evidence>
<evidence type="ECO:0000313" key="3">
    <source>
        <dbReference type="Proteomes" id="UP000886595"/>
    </source>
</evidence>
<feature type="compositionally biased region" description="Acidic residues" evidence="1">
    <location>
        <begin position="28"/>
        <end position="38"/>
    </location>
</feature>
<dbReference type="OrthoDB" id="365981at2759"/>
<reference evidence="2 3" key="1">
    <citation type="submission" date="2020-02" db="EMBL/GenBank/DDBJ databases">
        <authorList>
            <person name="Ma Q."/>
            <person name="Huang Y."/>
            <person name="Song X."/>
            <person name="Pei D."/>
        </authorList>
    </citation>
    <scope>NUCLEOTIDE SEQUENCE [LARGE SCALE GENOMIC DNA]</scope>
    <source>
        <strain evidence="2">Sxm20200214</strain>
        <tissue evidence="2">Leaf</tissue>
    </source>
</reference>
<gene>
    <name evidence="2" type="ORF">Bca52824_077514</name>
</gene>
<sequence length="95" mass="10475">MGTPPLATTVLLHEKKEIAEHLLGDPSFGEEEEEEDATGYDKETNNNMMVMSDILFQVSSLCDANFIIKSGSCRLEGCEKPQLSTVQVLVQEIIS</sequence>
<feature type="region of interest" description="Disordered" evidence="1">
    <location>
        <begin position="23"/>
        <end position="44"/>
    </location>
</feature>
<comment type="caution">
    <text evidence="2">The sequence shown here is derived from an EMBL/GenBank/DDBJ whole genome shotgun (WGS) entry which is preliminary data.</text>
</comment>
<name>A0A8X7PW16_BRACI</name>
<dbReference type="EMBL" id="JAAMPC010000015">
    <property type="protein sequence ID" value="KAG2258220.1"/>
    <property type="molecule type" value="Genomic_DNA"/>
</dbReference>
<organism evidence="2 3">
    <name type="scientific">Brassica carinata</name>
    <name type="common">Ethiopian mustard</name>
    <name type="synonym">Abyssinian cabbage</name>
    <dbReference type="NCBI Taxonomy" id="52824"/>
    <lineage>
        <taxon>Eukaryota</taxon>
        <taxon>Viridiplantae</taxon>
        <taxon>Streptophyta</taxon>
        <taxon>Embryophyta</taxon>
        <taxon>Tracheophyta</taxon>
        <taxon>Spermatophyta</taxon>
        <taxon>Magnoliopsida</taxon>
        <taxon>eudicotyledons</taxon>
        <taxon>Gunneridae</taxon>
        <taxon>Pentapetalae</taxon>
        <taxon>rosids</taxon>
        <taxon>malvids</taxon>
        <taxon>Brassicales</taxon>
        <taxon>Brassicaceae</taxon>
        <taxon>Brassiceae</taxon>
        <taxon>Brassica</taxon>
    </lineage>
</organism>
<dbReference type="AlphaFoldDB" id="A0A8X7PW16"/>